<dbReference type="PANTHER" id="PTHR45339:SF3">
    <property type="entry name" value="HISTIDINE KINASE"/>
    <property type="match status" value="1"/>
</dbReference>
<dbReference type="InterPro" id="IPR011006">
    <property type="entry name" value="CheY-like_superfamily"/>
</dbReference>
<dbReference type="EMBL" id="UOEE01000161">
    <property type="protein sequence ID" value="VAV93281.1"/>
    <property type="molecule type" value="Genomic_DNA"/>
</dbReference>
<evidence type="ECO:0000256" key="1">
    <source>
        <dbReference type="ARBA" id="ARBA00022553"/>
    </source>
</evidence>
<keyword evidence="1" id="KW-0597">Phosphoprotein</keyword>
<evidence type="ECO:0000313" key="4">
    <source>
        <dbReference type="EMBL" id="VAV93281.1"/>
    </source>
</evidence>
<dbReference type="PANTHER" id="PTHR45339">
    <property type="entry name" value="HYBRID SIGNAL TRANSDUCTION HISTIDINE KINASE J"/>
    <property type="match status" value="1"/>
</dbReference>
<dbReference type="PROSITE" id="PS50112">
    <property type="entry name" value="PAS"/>
    <property type="match status" value="1"/>
</dbReference>
<dbReference type="InterPro" id="IPR013767">
    <property type="entry name" value="PAS_fold"/>
</dbReference>
<dbReference type="SUPFAM" id="SSF55785">
    <property type="entry name" value="PYP-like sensor domain (PAS domain)"/>
    <property type="match status" value="1"/>
</dbReference>
<dbReference type="CDD" id="cd17546">
    <property type="entry name" value="REC_hyHK_CKI1_RcsC-like"/>
    <property type="match status" value="1"/>
</dbReference>
<dbReference type="GO" id="GO:0006355">
    <property type="term" value="P:regulation of DNA-templated transcription"/>
    <property type="evidence" value="ECO:0007669"/>
    <property type="project" value="InterPro"/>
</dbReference>
<name>A0A3B0RPC4_9ZZZZ</name>
<dbReference type="InterPro" id="IPR000014">
    <property type="entry name" value="PAS"/>
</dbReference>
<dbReference type="NCBIfam" id="TIGR00229">
    <property type="entry name" value="sensory_box"/>
    <property type="match status" value="1"/>
</dbReference>
<organism evidence="4">
    <name type="scientific">hydrothermal vent metagenome</name>
    <dbReference type="NCBI Taxonomy" id="652676"/>
    <lineage>
        <taxon>unclassified sequences</taxon>
        <taxon>metagenomes</taxon>
        <taxon>ecological metagenomes</taxon>
    </lineage>
</organism>
<dbReference type="Pfam" id="PF00072">
    <property type="entry name" value="Response_reg"/>
    <property type="match status" value="1"/>
</dbReference>
<evidence type="ECO:0000259" key="2">
    <source>
        <dbReference type="PROSITE" id="PS50110"/>
    </source>
</evidence>
<dbReference type="GO" id="GO:0000160">
    <property type="term" value="P:phosphorelay signal transduction system"/>
    <property type="evidence" value="ECO:0007669"/>
    <property type="project" value="InterPro"/>
</dbReference>
<feature type="domain" description="PAS" evidence="3">
    <location>
        <begin position="1"/>
        <end position="46"/>
    </location>
</feature>
<gene>
    <name evidence="4" type="ORF">MNBD_ALPHA06-75</name>
</gene>
<evidence type="ECO:0000259" key="3">
    <source>
        <dbReference type="PROSITE" id="PS50112"/>
    </source>
</evidence>
<sequence>MEYLSIFEQLPDLVICRDNSRKIIKVNPAFTSAFGQSPSDWVGKQLDGSVSGAQIGAFNENRAYGHICIQNELHWVEWIEIKSKEGGSLAIGRLNPDRRRHQRAAATARLERRKNKAPPHQLAIGQRPAAPAALPAMRVLLAEDDLLNAKLAIALLERSGCVVTHVETGKQAIEEAKTKEFDLVFMDIRMPEMDGLSATRAIRALGGSWSQTPIVALTANAFAEDKTACHAAGMDGFLTKPISIDALDAARKRWTARPKQVKTI</sequence>
<dbReference type="InterPro" id="IPR035965">
    <property type="entry name" value="PAS-like_dom_sf"/>
</dbReference>
<dbReference type="PROSITE" id="PS50110">
    <property type="entry name" value="RESPONSE_REGULATORY"/>
    <property type="match status" value="1"/>
</dbReference>
<feature type="domain" description="Response regulatory" evidence="2">
    <location>
        <begin position="138"/>
        <end position="255"/>
    </location>
</feature>
<protein>
    <recommendedName>
        <fullName evidence="5">Response regulatory domain-containing protein</fullName>
    </recommendedName>
</protein>
<accession>A0A3B0RPC4</accession>
<dbReference type="Pfam" id="PF00989">
    <property type="entry name" value="PAS"/>
    <property type="match status" value="1"/>
</dbReference>
<dbReference type="SMART" id="SM00448">
    <property type="entry name" value="REC"/>
    <property type="match status" value="1"/>
</dbReference>
<dbReference type="CDD" id="cd00130">
    <property type="entry name" value="PAS"/>
    <property type="match status" value="1"/>
</dbReference>
<dbReference type="SMART" id="SM00091">
    <property type="entry name" value="PAS"/>
    <property type="match status" value="1"/>
</dbReference>
<dbReference type="SUPFAM" id="SSF52172">
    <property type="entry name" value="CheY-like"/>
    <property type="match status" value="1"/>
</dbReference>
<dbReference type="Gene3D" id="3.30.450.20">
    <property type="entry name" value="PAS domain"/>
    <property type="match status" value="1"/>
</dbReference>
<reference evidence="4" key="1">
    <citation type="submission" date="2018-06" db="EMBL/GenBank/DDBJ databases">
        <authorList>
            <person name="Zhirakovskaya E."/>
        </authorList>
    </citation>
    <scope>NUCLEOTIDE SEQUENCE</scope>
</reference>
<proteinExistence type="predicted"/>
<dbReference type="Gene3D" id="3.40.50.2300">
    <property type="match status" value="1"/>
</dbReference>
<dbReference type="InterPro" id="IPR001789">
    <property type="entry name" value="Sig_transdc_resp-reg_receiver"/>
</dbReference>
<evidence type="ECO:0008006" key="5">
    <source>
        <dbReference type="Google" id="ProtNLM"/>
    </source>
</evidence>
<dbReference type="AlphaFoldDB" id="A0A3B0RPC4"/>